<gene>
    <name evidence="1" type="ORF">IMW75_03295</name>
</gene>
<reference evidence="1 2" key="1">
    <citation type="journal article" date="2021" name="Int. J. Syst. Evol. Microbiol.">
        <title>Pseudomonas piscium sp. nov., Pseudomonas pisciculturae sp. nov., Pseudomonas mucoides sp. nov. and Pseudomonas neuropathica sp. nov. isolated from rainbow trout.</title>
        <authorList>
            <person name="Duman M."/>
            <person name="Mulet M."/>
            <person name="Altun S."/>
            <person name="Saticioglu I.B."/>
            <person name="Gomila M."/>
            <person name="Lalucat J."/>
            <person name="Garcia-Valdes E."/>
        </authorList>
    </citation>
    <scope>NUCLEOTIDE SEQUENCE [LARGE SCALE GENOMIC DNA]</scope>
    <source>
        <strain evidence="1 2">LMG 28632</strain>
    </source>
</reference>
<dbReference type="Proteomes" id="UP000772591">
    <property type="component" value="Unassembled WGS sequence"/>
</dbReference>
<name>A0ABS3AAV0_9PSED</name>
<protein>
    <submittedName>
        <fullName evidence="1">Uncharacterized protein</fullName>
    </submittedName>
</protein>
<keyword evidence="2" id="KW-1185">Reference proteome</keyword>
<evidence type="ECO:0000313" key="2">
    <source>
        <dbReference type="Proteomes" id="UP000772591"/>
    </source>
</evidence>
<dbReference type="RefSeq" id="WP_205891861.1">
    <property type="nucleotide sequence ID" value="NZ_JADEVO010000003.1"/>
</dbReference>
<evidence type="ECO:0000313" key="1">
    <source>
        <dbReference type="EMBL" id="MBN3964310.1"/>
    </source>
</evidence>
<sequence>MKRKLTLHKTSETTLLTESELNQMLDEFLAGQLTVQAQSNEQGGDRVSLRLALEQHERGTTNDQ</sequence>
<accession>A0ABS3AAV0</accession>
<proteinExistence type="predicted"/>
<comment type="caution">
    <text evidence="1">The sequence shown here is derived from an EMBL/GenBank/DDBJ whole genome shotgun (WGS) entry which is preliminary data.</text>
</comment>
<dbReference type="EMBL" id="JADEVO010000003">
    <property type="protein sequence ID" value="MBN3964310.1"/>
    <property type="molecule type" value="Genomic_DNA"/>
</dbReference>
<organism evidence="1 2">
    <name type="scientific">Pseudomonas gregormendelii</name>
    <dbReference type="NCBI Taxonomy" id="1628277"/>
    <lineage>
        <taxon>Bacteria</taxon>
        <taxon>Pseudomonadati</taxon>
        <taxon>Pseudomonadota</taxon>
        <taxon>Gammaproteobacteria</taxon>
        <taxon>Pseudomonadales</taxon>
        <taxon>Pseudomonadaceae</taxon>
        <taxon>Pseudomonas</taxon>
    </lineage>
</organism>